<dbReference type="EMBL" id="KN840552">
    <property type="protein sequence ID" value="KIP05121.1"/>
    <property type="molecule type" value="Genomic_DNA"/>
</dbReference>
<feature type="region of interest" description="Disordered" evidence="1">
    <location>
        <begin position="26"/>
        <end position="130"/>
    </location>
</feature>
<dbReference type="Proteomes" id="UP000053257">
    <property type="component" value="Unassembled WGS sequence"/>
</dbReference>
<accession>A0A0C3RV76</accession>
<keyword evidence="3" id="KW-1185">Reference proteome</keyword>
<feature type="compositionally biased region" description="Basic residues" evidence="1">
    <location>
        <begin position="113"/>
        <end position="130"/>
    </location>
</feature>
<dbReference type="HOGENOM" id="CLU_1938917_0_0_1"/>
<name>A0A0C3RV76_PHLG1</name>
<dbReference type="AlphaFoldDB" id="A0A0C3RV76"/>
<gene>
    <name evidence="2" type="ORF">PHLGIDRAFT_166017</name>
</gene>
<protein>
    <submittedName>
        <fullName evidence="2">Uncharacterized protein</fullName>
    </submittedName>
</protein>
<evidence type="ECO:0000313" key="3">
    <source>
        <dbReference type="Proteomes" id="UP000053257"/>
    </source>
</evidence>
<reference evidence="2 3" key="1">
    <citation type="journal article" date="2014" name="PLoS Genet.">
        <title>Analysis of the Phlebiopsis gigantea genome, transcriptome and secretome provides insight into its pioneer colonization strategies of wood.</title>
        <authorList>
            <person name="Hori C."/>
            <person name="Ishida T."/>
            <person name="Igarashi K."/>
            <person name="Samejima M."/>
            <person name="Suzuki H."/>
            <person name="Master E."/>
            <person name="Ferreira P."/>
            <person name="Ruiz-Duenas F.J."/>
            <person name="Held B."/>
            <person name="Canessa P."/>
            <person name="Larrondo L.F."/>
            <person name="Schmoll M."/>
            <person name="Druzhinina I.S."/>
            <person name="Kubicek C.P."/>
            <person name="Gaskell J.A."/>
            <person name="Kersten P."/>
            <person name="St John F."/>
            <person name="Glasner J."/>
            <person name="Sabat G."/>
            <person name="Splinter BonDurant S."/>
            <person name="Syed K."/>
            <person name="Yadav J."/>
            <person name="Mgbeahuruike A.C."/>
            <person name="Kovalchuk A."/>
            <person name="Asiegbu F.O."/>
            <person name="Lackner G."/>
            <person name="Hoffmeister D."/>
            <person name="Rencoret J."/>
            <person name="Gutierrez A."/>
            <person name="Sun H."/>
            <person name="Lindquist E."/>
            <person name="Barry K."/>
            <person name="Riley R."/>
            <person name="Grigoriev I.V."/>
            <person name="Henrissat B."/>
            <person name="Kues U."/>
            <person name="Berka R.M."/>
            <person name="Martinez A.T."/>
            <person name="Covert S.F."/>
            <person name="Blanchette R.A."/>
            <person name="Cullen D."/>
        </authorList>
    </citation>
    <scope>NUCLEOTIDE SEQUENCE [LARGE SCALE GENOMIC DNA]</scope>
    <source>
        <strain evidence="2 3">11061_1 CR5-6</strain>
    </source>
</reference>
<organism evidence="2 3">
    <name type="scientific">Phlebiopsis gigantea (strain 11061_1 CR5-6)</name>
    <name type="common">White-rot fungus</name>
    <name type="synonym">Peniophora gigantea</name>
    <dbReference type="NCBI Taxonomy" id="745531"/>
    <lineage>
        <taxon>Eukaryota</taxon>
        <taxon>Fungi</taxon>
        <taxon>Dikarya</taxon>
        <taxon>Basidiomycota</taxon>
        <taxon>Agaricomycotina</taxon>
        <taxon>Agaricomycetes</taxon>
        <taxon>Polyporales</taxon>
        <taxon>Phanerochaetaceae</taxon>
        <taxon>Phlebiopsis</taxon>
    </lineage>
</organism>
<feature type="compositionally biased region" description="Basic residues" evidence="1">
    <location>
        <begin position="40"/>
        <end position="78"/>
    </location>
</feature>
<feature type="compositionally biased region" description="Basic residues" evidence="1">
    <location>
        <begin position="86"/>
        <end position="105"/>
    </location>
</feature>
<proteinExistence type="predicted"/>
<evidence type="ECO:0000256" key="1">
    <source>
        <dbReference type="SAM" id="MobiDB-lite"/>
    </source>
</evidence>
<evidence type="ECO:0000313" key="2">
    <source>
        <dbReference type="EMBL" id="KIP05121.1"/>
    </source>
</evidence>
<sequence>MQRNTPHCRRALTAAVDVLITLGPPHHAPHPLAPPCPPKSLHRRRPTRRRRCPRTLRRRPRRAPHTRPRRQRRPRTRLPRQPLPPRQRRPSPRTQAKRARPRVGGRRTTWTRYWKRWGGRRVDRRRSRRA</sequence>